<name>A0A8H3G1D7_9LECA</name>
<keyword evidence="1" id="KW-0472">Membrane</keyword>
<accession>A0A8H3G1D7</accession>
<comment type="caution">
    <text evidence="2">The sequence shown here is derived from an EMBL/GenBank/DDBJ whole genome shotgun (WGS) entry which is preliminary data.</text>
</comment>
<gene>
    <name evidence="2" type="ORF">IMSHALPRED_009858</name>
</gene>
<reference evidence="2" key="1">
    <citation type="submission" date="2021-03" db="EMBL/GenBank/DDBJ databases">
        <authorList>
            <person name="Tagirdzhanova G."/>
        </authorList>
    </citation>
    <scope>NUCLEOTIDE SEQUENCE</scope>
</reference>
<protein>
    <submittedName>
        <fullName evidence="2">Uncharacterized protein</fullName>
    </submittedName>
</protein>
<evidence type="ECO:0000313" key="3">
    <source>
        <dbReference type="Proteomes" id="UP000664534"/>
    </source>
</evidence>
<proteinExistence type="predicted"/>
<dbReference type="EMBL" id="CAJPDT010000079">
    <property type="protein sequence ID" value="CAF9934842.1"/>
    <property type="molecule type" value="Genomic_DNA"/>
</dbReference>
<sequence length="178" mass="20493">MLTSERVARADVVNLCHTRMSDEVYVDLLILTDMIAENCCISIGSYANLNQEDDRRPSLRFIPSAPSHPSSIGLMWRDTLWRQLHPNKAWGVIVLQFIITILTTLITDYINYKLAQRAAVPPPLPAMLRIRLLMTSRNLIYRESREMMRWDQVGLDVNMAELRQYGARDFIGMLTSLP</sequence>
<keyword evidence="3" id="KW-1185">Reference proteome</keyword>
<keyword evidence="1" id="KW-1133">Transmembrane helix</keyword>
<dbReference type="AlphaFoldDB" id="A0A8H3G1D7"/>
<feature type="transmembrane region" description="Helical" evidence="1">
    <location>
        <begin position="89"/>
        <end position="107"/>
    </location>
</feature>
<evidence type="ECO:0000256" key="1">
    <source>
        <dbReference type="SAM" id="Phobius"/>
    </source>
</evidence>
<organism evidence="2 3">
    <name type="scientific">Imshaugia aleurites</name>
    <dbReference type="NCBI Taxonomy" id="172621"/>
    <lineage>
        <taxon>Eukaryota</taxon>
        <taxon>Fungi</taxon>
        <taxon>Dikarya</taxon>
        <taxon>Ascomycota</taxon>
        <taxon>Pezizomycotina</taxon>
        <taxon>Lecanoromycetes</taxon>
        <taxon>OSLEUM clade</taxon>
        <taxon>Lecanoromycetidae</taxon>
        <taxon>Lecanorales</taxon>
        <taxon>Lecanorineae</taxon>
        <taxon>Parmeliaceae</taxon>
        <taxon>Imshaugia</taxon>
    </lineage>
</organism>
<dbReference type="Proteomes" id="UP000664534">
    <property type="component" value="Unassembled WGS sequence"/>
</dbReference>
<evidence type="ECO:0000313" key="2">
    <source>
        <dbReference type="EMBL" id="CAF9934842.1"/>
    </source>
</evidence>
<keyword evidence="1" id="KW-0812">Transmembrane</keyword>